<sequence length="36" mass="3916">MLLIDDSYPDIYASGRMTPDGLLDENFEDELGAAAP</sequence>
<protein>
    <submittedName>
        <fullName evidence="1">Uncharacterized protein</fullName>
    </submittedName>
</protein>
<reference evidence="1" key="1">
    <citation type="submission" date="2018-11" db="EMBL/GenBank/DDBJ databases">
        <authorList>
            <consortium name="Pathogen Informatics"/>
        </authorList>
    </citation>
    <scope>NUCLEOTIDE SEQUENCE</scope>
</reference>
<dbReference type="EMBL" id="CAAALY010095628">
    <property type="protein sequence ID" value="VEL28520.1"/>
    <property type="molecule type" value="Genomic_DNA"/>
</dbReference>
<evidence type="ECO:0000313" key="2">
    <source>
        <dbReference type="Proteomes" id="UP000784294"/>
    </source>
</evidence>
<comment type="caution">
    <text evidence="1">The sequence shown here is derived from an EMBL/GenBank/DDBJ whole genome shotgun (WGS) entry which is preliminary data.</text>
</comment>
<feature type="non-terminal residue" evidence="1">
    <location>
        <position position="36"/>
    </location>
</feature>
<keyword evidence="2" id="KW-1185">Reference proteome</keyword>
<proteinExistence type="predicted"/>
<gene>
    <name evidence="1" type="ORF">PXEA_LOCUS21960</name>
</gene>
<dbReference type="AlphaFoldDB" id="A0A448X5I4"/>
<dbReference type="OrthoDB" id="19923at2759"/>
<accession>A0A448X5I4</accession>
<evidence type="ECO:0000313" key="1">
    <source>
        <dbReference type="EMBL" id="VEL28520.1"/>
    </source>
</evidence>
<name>A0A448X5I4_9PLAT</name>
<organism evidence="1 2">
    <name type="scientific">Protopolystoma xenopodis</name>
    <dbReference type="NCBI Taxonomy" id="117903"/>
    <lineage>
        <taxon>Eukaryota</taxon>
        <taxon>Metazoa</taxon>
        <taxon>Spiralia</taxon>
        <taxon>Lophotrochozoa</taxon>
        <taxon>Platyhelminthes</taxon>
        <taxon>Monogenea</taxon>
        <taxon>Polyopisthocotylea</taxon>
        <taxon>Polystomatidea</taxon>
        <taxon>Polystomatidae</taxon>
        <taxon>Protopolystoma</taxon>
    </lineage>
</organism>
<dbReference type="Proteomes" id="UP000784294">
    <property type="component" value="Unassembled WGS sequence"/>
</dbReference>